<dbReference type="FunFam" id="3.30.160.60:FF:000634">
    <property type="entry name" value="Zinc finger X-chromosomal protein"/>
    <property type="match status" value="1"/>
</dbReference>
<dbReference type="SUPFAM" id="SSF57667">
    <property type="entry name" value="beta-beta-alpha zinc fingers"/>
    <property type="match status" value="2"/>
</dbReference>
<dbReference type="InterPro" id="IPR036236">
    <property type="entry name" value="Znf_C2H2_sf"/>
</dbReference>
<dbReference type="InterPro" id="IPR050331">
    <property type="entry name" value="Zinc_finger"/>
</dbReference>
<dbReference type="SMART" id="SM00355">
    <property type="entry name" value="ZnF_C2H2"/>
    <property type="match status" value="4"/>
</dbReference>
<evidence type="ECO:0000259" key="13">
    <source>
        <dbReference type="PROSITE" id="PS50157"/>
    </source>
</evidence>
<evidence type="ECO:0000256" key="5">
    <source>
        <dbReference type="ARBA" id="ARBA00022771"/>
    </source>
</evidence>
<evidence type="ECO:0000256" key="6">
    <source>
        <dbReference type="ARBA" id="ARBA00022833"/>
    </source>
</evidence>
<evidence type="ECO:0000256" key="10">
    <source>
        <dbReference type="ARBA" id="ARBA00023242"/>
    </source>
</evidence>
<keyword evidence="15" id="KW-1185">Reference proteome</keyword>
<dbReference type="InterPro" id="IPR013087">
    <property type="entry name" value="Znf_C2H2_type"/>
</dbReference>
<comment type="subcellular location">
    <subcellularLocation>
        <location evidence="2">Nucleus</location>
    </subcellularLocation>
</comment>
<dbReference type="Proteomes" id="UP000694523">
    <property type="component" value="Unplaced"/>
</dbReference>
<evidence type="ECO:0000256" key="1">
    <source>
        <dbReference type="ARBA" id="ARBA00003767"/>
    </source>
</evidence>
<evidence type="ECO:0000256" key="4">
    <source>
        <dbReference type="ARBA" id="ARBA00022737"/>
    </source>
</evidence>
<dbReference type="GO" id="GO:0003677">
    <property type="term" value="F:DNA binding"/>
    <property type="evidence" value="ECO:0007669"/>
    <property type="project" value="UniProtKB-KW"/>
</dbReference>
<dbReference type="Ensembl" id="ENSNMLT00000019171.1">
    <property type="protein sequence ID" value="ENSNMLP00000017046.1"/>
    <property type="gene ID" value="ENSNMLG00000011265.1"/>
</dbReference>
<dbReference type="AlphaFoldDB" id="A0A8C6T9P9"/>
<evidence type="ECO:0000256" key="11">
    <source>
        <dbReference type="PROSITE-ProRule" id="PRU00042"/>
    </source>
</evidence>
<feature type="domain" description="C2H2-type" evidence="13">
    <location>
        <begin position="135"/>
        <end position="162"/>
    </location>
</feature>
<dbReference type="FunFam" id="3.30.160.60:FF:000646">
    <property type="entry name" value="Myeloid zinc finger 1"/>
    <property type="match status" value="1"/>
</dbReference>
<keyword evidence="7" id="KW-0805">Transcription regulation</keyword>
<feature type="domain" description="C2H2-type" evidence="13">
    <location>
        <begin position="107"/>
        <end position="134"/>
    </location>
</feature>
<feature type="domain" description="C2H2-type" evidence="13">
    <location>
        <begin position="48"/>
        <end position="78"/>
    </location>
</feature>
<dbReference type="GO" id="GO:0005634">
    <property type="term" value="C:nucleus"/>
    <property type="evidence" value="ECO:0007669"/>
    <property type="project" value="UniProtKB-SubCell"/>
</dbReference>
<protein>
    <recommendedName>
        <fullName evidence="13">C2H2-type domain-containing protein</fullName>
    </recommendedName>
</protein>
<dbReference type="FunFam" id="3.30.160.60:FF:000624">
    <property type="entry name" value="zinc finger protein 697"/>
    <property type="match status" value="1"/>
</dbReference>
<feature type="domain" description="C2H2-type" evidence="13">
    <location>
        <begin position="79"/>
        <end position="106"/>
    </location>
</feature>
<accession>A0A8C6T9P9</accession>
<keyword evidence="8" id="KW-0238">DNA-binding</keyword>
<dbReference type="PANTHER" id="PTHR16515">
    <property type="entry name" value="PR DOMAIN ZINC FINGER PROTEIN"/>
    <property type="match status" value="1"/>
</dbReference>
<keyword evidence="6" id="KW-0862">Zinc</keyword>
<evidence type="ECO:0000256" key="7">
    <source>
        <dbReference type="ARBA" id="ARBA00023015"/>
    </source>
</evidence>
<evidence type="ECO:0000256" key="8">
    <source>
        <dbReference type="ARBA" id="ARBA00023125"/>
    </source>
</evidence>
<keyword evidence="4" id="KW-0677">Repeat</keyword>
<dbReference type="GO" id="GO:0008270">
    <property type="term" value="F:zinc ion binding"/>
    <property type="evidence" value="ECO:0007669"/>
    <property type="project" value="UniProtKB-KW"/>
</dbReference>
<evidence type="ECO:0000313" key="14">
    <source>
        <dbReference type="Ensembl" id="ENSNMLP00000017046.1"/>
    </source>
</evidence>
<organism evidence="14 15">
    <name type="scientific">Neogobius melanostomus</name>
    <name type="common">round goby</name>
    <dbReference type="NCBI Taxonomy" id="47308"/>
    <lineage>
        <taxon>Eukaryota</taxon>
        <taxon>Metazoa</taxon>
        <taxon>Chordata</taxon>
        <taxon>Craniata</taxon>
        <taxon>Vertebrata</taxon>
        <taxon>Euteleostomi</taxon>
        <taxon>Actinopterygii</taxon>
        <taxon>Neopterygii</taxon>
        <taxon>Teleostei</taxon>
        <taxon>Neoteleostei</taxon>
        <taxon>Acanthomorphata</taxon>
        <taxon>Gobiaria</taxon>
        <taxon>Gobiiformes</taxon>
        <taxon>Gobioidei</taxon>
        <taxon>Gobiidae</taxon>
        <taxon>Benthophilinae</taxon>
        <taxon>Neogobiini</taxon>
        <taxon>Neogobius</taxon>
    </lineage>
</organism>
<feature type="region of interest" description="Disordered" evidence="12">
    <location>
        <begin position="170"/>
        <end position="190"/>
    </location>
</feature>
<dbReference type="PROSITE" id="PS00028">
    <property type="entry name" value="ZINC_FINGER_C2H2_1"/>
    <property type="match status" value="3"/>
</dbReference>
<feature type="compositionally biased region" description="Polar residues" evidence="12">
    <location>
        <begin position="170"/>
        <end position="179"/>
    </location>
</feature>
<dbReference type="GO" id="GO:0010468">
    <property type="term" value="P:regulation of gene expression"/>
    <property type="evidence" value="ECO:0007669"/>
    <property type="project" value="TreeGrafter"/>
</dbReference>
<dbReference type="PROSITE" id="PS50157">
    <property type="entry name" value="ZINC_FINGER_C2H2_2"/>
    <property type="match status" value="4"/>
</dbReference>
<comment type="function">
    <text evidence="1">May be involved in transcriptional regulation.</text>
</comment>
<reference evidence="14" key="2">
    <citation type="submission" date="2025-09" db="UniProtKB">
        <authorList>
            <consortium name="Ensembl"/>
        </authorList>
    </citation>
    <scope>IDENTIFICATION</scope>
</reference>
<evidence type="ECO:0000256" key="12">
    <source>
        <dbReference type="SAM" id="MobiDB-lite"/>
    </source>
</evidence>
<keyword evidence="9" id="KW-0804">Transcription</keyword>
<proteinExistence type="predicted"/>
<reference evidence="14" key="1">
    <citation type="submission" date="2025-08" db="UniProtKB">
        <authorList>
            <consortium name="Ensembl"/>
        </authorList>
    </citation>
    <scope>IDENTIFICATION</scope>
</reference>
<evidence type="ECO:0000256" key="2">
    <source>
        <dbReference type="ARBA" id="ARBA00004123"/>
    </source>
</evidence>
<evidence type="ECO:0000256" key="9">
    <source>
        <dbReference type="ARBA" id="ARBA00023163"/>
    </source>
</evidence>
<keyword evidence="10" id="KW-0539">Nucleus</keyword>
<sequence>KKIPLQVLFRGSRSRGKFGGSALMSNCCAFWQENSVPKTKATSGGKRHRCEECGKSFSKCMTKTLLNVHMRAHSEERPFTCDQCGSSFKDKAKLKRHSVVHTGKRDFSCDECGRSFGRLSTLRTHQLIHRGEKKHRCDQCGKAFLHRAVLKQHKLTHSKGASRVVSVENASLRSPSPVTSVGHLSLSQDI</sequence>
<keyword evidence="3" id="KW-0479">Metal-binding</keyword>
<evidence type="ECO:0000313" key="15">
    <source>
        <dbReference type="Proteomes" id="UP000694523"/>
    </source>
</evidence>
<name>A0A8C6T9P9_9GOBI</name>
<dbReference type="Gene3D" id="3.30.160.60">
    <property type="entry name" value="Classic Zinc Finger"/>
    <property type="match status" value="4"/>
</dbReference>
<keyword evidence="5 11" id="KW-0863">Zinc-finger</keyword>
<dbReference type="PANTHER" id="PTHR16515:SF66">
    <property type="entry name" value="C2H2-TYPE DOMAIN-CONTAINING PROTEIN"/>
    <property type="match status" value="1"/>
</dbReference>
<dbReference type="Pfam" id="PF00096">
    <property type="entry name" value="zf-C2H2"/>
    <property type="match status" value="2"/>
</dbReference>
<evidence type="ECO:0000256" key="3">
    <source>
        <dbReference type="ARBA" id="ARBA00022723"/>
    </source>
</evidence>